<evidence type="ECO:0000259" key="3">
    <source>
        <dbReference type="Pfam" id="PF12816"/>
    </source>
</evidence>
<reference evidence="6" key="3">
    <citation type="journal article" date="2010" name="Genome Res.">
        <title>Population genomic sequencing of Coccidioides fungi reveals recent hybridization and transposon control.</title>
        <authorList>
            <person name="Neafsey D.E."/>
            <person name="Barker B.M."/>
            <person name="Sharpton T.J."/>
            <person name="Stajich J.E."/>
            <person name="Park D.J."/>
            <person name="Whiston E."/>
            <person name="Hung C.-Y."/>
            <person name="McMahan C."/>
            <person name="White J."/>
            <person name="Sykes S."/>
            <person name="Heiman D."/>
            <person name="Young S."/>
            <person name="Zeng Q."/>
            <person name="Abouelleil A."/>
            <person name="Aftuck L."/>
            <person name="Bessette D."/>
            <person name="Brown A."/>
            <person name="FitzGerald M."/>
            <person name="Lui A."/>
            <person name="Macdonald J.P."/>
            <person name="Priest M."/>
            <person name="Orbach M.J."/>
            <person name="Galgiani J.N."/>
            <person name="Kirkland T.N."/>
            <person name="Cole G.T."/>
            <person name="Birren B.W."/>
            <person name="Henn M.R."/>
            <person name="Taylor J.W."/>
            <person name="Rounsley S.D."/>
        </authorList>
    </citation>
    <scope>NUCLEOTIDE SEQUENCE [LARGE SCALE GENOMIC DNA]</scope>
    <source>
        <strain evidence="6">RMSCC 3488</strain>
    </source>
</reference>
<dbReference type="GO" id="GO:0030897">
    <property type="term" value="C:HOPS complex"/>
    <property type="evidence" value="ECO:0007669"/>
    <property type="project" value="TreeGrafter"/>
</dbReference>
<evidence type="ECO:0000256" key="2">
    <source>
        <dbReference type="SAM" id="MobiDB-lite"/>
    </source>
</evidence>
<feature type="compositionally biased region" description="Basic and acidic residues" evidence="2">
    <location>
        <begin position="1474"/>
        <end position="1492"/>
    </location>
</feature>
<dbReference type="Gene3D" id="2.130.10.10">
    <property type="entry name" value="YVTN repeat-like/Quinoprotein amine dehydrogenase"/>
    <property type="match status" value="1"/>
</dbReference>
<dbReference type="EMBL" id="DS268112">
    <property type="protein sequence ID" value="KMM70348.1"/>
    <property type="molecule type" value="Genomic_DNA"/>
</dbReference>
<protein>
    <submittedName>
        <fullName evidence="5">Uncharacterized protein</fullName>
    </submittedName>
</protein>
<comment type="similarity">
    <text evidence="1">Belongs to the VPS8 family.</text>
</comment>
<gene>
    <name evidence="5" type="ORF">CPAG_06660</name>
</gene>
<evidence type="ECO:0000313" key="6">
    <source>
        <dbReference type="Proteomes" id="UP000054567"/>
    </source>
</evidence>
<organism evidence="5 6">
    <name type="scientific">Coccidioides posadasii RMSCC 3488</name>
    <dbReference type="NCBI Taxonomy" id="454284"/>
    <lineage>
        <taxon>Eukaryota</taxon>
        <taxon>Fungi</taxon>
        <taxon>Dikarya</taxon>
        <taxon>Ascomycota</taxon>
        <taxon>Pezizomycotina</taxon>
        <taxon>Eurotiomycetes</taxon>
        <taxon>Eurotiomycetidae</taxon>
        <taxon>Onygenales</taxon>
        <taxon>Onygenaceae</taxon>
        <taxon>Coccidioides</taxon>
    </lineage>
</organism>
<dbReference type="InterPro" id="IPR036322">
    <property type="entry name" value="WD40_repeat_dom_sf"/>
</dbReference>
<feature type="compositionally biased region" description="Acidic residues" evidence="2">
    <location>
        <begin position="43"/>
        <end position="53"/>
    </location>
</feature>
<evidence type="ECO:0000256" key="1">
    <source>
        <dbReference type="ARBA" id="ARBA00009422"/>
    </source>
</evidence>
<dbReference type="SUPFAM" id="SSF50978">
    <property type="entry name" value="WD40 repeat-like"/>
    <property type="match status" value="1"/>
</dbReference>
<name>A0A0J6FJ65_COCPO</name>
<dbReference type="GO" id="GO:0034058">
    <property type="term" value="P:endosomal vesicle fusion"/>
    <property type="evidence" value="ECO:0007669"/>
    <property type="project" value="TreeGrafter"/>
</dbReference>
<evidence type="ECO:0000313" key="5">
    <source>
        <dbReference type="EMBL" id="KMM70348.1"/>
    </source>
</evidence>
<dbReference type="InterPro" id="IPR025941">
    <property type="entry name" value="Vps8_central_dom"/>
</dbReference>
<dbReference type="GO" id="GO:0006623">
    <property type="term" value="P:protein targeting to vacuole"/>
    <property type="evidence" value="ECO:0007669"/>
    <property type="project" value="InterPro"/>
</dbReference>
<accession>A0A0J6FJ65</accession>
<proteinExistence type="inferred from homology"/>
<dbReference type="Pfam" id="PF12816">
    <property type="entry name" value="TPR_Vps8"/>
    <property type="match status" value="1"/>
</dbReference>
<dbReference type="Proteomes" id="UP000054567">
    <property type="component" value="Unassembled WGS sequence"/>
</dbReference>
<feature type="compositionally biased region" description="Basic and acidic residues" evidence="2">
    <location>
        <begin position="7"/>
        <end position="20"/>
    </location>
</feature>
<evidence type="ECO:0000259" key="4">
    <source>
        <dbReference type="Pfam" id="PF25066"/>
    </source>
</evidence>
<dbReference type="InterPro" id="IPR045111">
    <property type="entry name" value="Vps41/Vps8"/>
</dbReference>
<feature type="region of interest" description="Disordered" evidence="2">
    <location>
        <begin position="1548"/>
        <end position="1569"/>
    </location>
</feature>
<dbReference type="OrthoDB" id="289913at2759"/>
<feature type="region of interest" description="Disordered" evidence="2">
    <location>
        <begin position="1"/>
        <end position="132"/>
    </location>
</feature>
<dbReference type="InterPro" id="IPR015943">
    <property type="entry name" value="WD40/YVTN_repeat-like_dom_sf"/>
</dbReference>
<sequence>MSSMTERGGDDAARDDVIDLHDEEEQQTLAVNGREHAQTSPIEDQDAFDEFVTPDDPISIAVTKEEDDGAASQQNGNVAGSPGISIRGAGSIDDAGSVPDDTPSIQGSIQSSPSSARGYRPPSSLGRSPHRPFDLRFQTRLSVSFPGSSRSISPSLLQQHSRQSSFASHIRTDTPDLLEEASQTPWEVVRWTKLRKLSGQVLSETGKRNFGRPTCMAVSTHIVLGTTKGIILVFDYQQNLKTIIGPGTKAIASGSITSLAISADHSTVAGGHADGTIFTWEISRPARPFLHIPPISAAEKDFKRTDGHISGVAVVHMGFLGTRRTALVSADDHGMAFSHLATRGMGAVARTVRTTRILGRYPESAVPTGRVRKPSTVLAFSPLPLGNVEQATDSLGLVAMLTPYLLVIVSTTPVAQTQHKSARPREVPAHSAMTAALAWFPAIKLKAKDSGVSNTKLVYCWSNVLTILEAFEMKSTDPADRDKPPSFAFKPFARWRAAEPIVAVQWVSRSVLAVLTITQQLLILEDKSLRVTDSFDLLHKHIYHADLFSRQLQSLVEQLDEEDQSMHGVTADAFYMSFRAYKGRLFLLGFNDVSVGTLSNWADRLLALMEAGDFIGAIRLATSFYIGSSEKLTVGLPEEDDLRHEVVQEKLLEMMSASLRYAFGKNEEAITERLQPLELRSLAEVCISACDAMEDQEFLFDDVYCWYEENGSENVFLDVLEPYIIQGSIRTLPPGAVKSLITHFSTNHSASRLEEIICLLDTSTIDIDQVTTLCKHYNLYDAFIYVWNRAIGDYISPLKELLDLAAHVTSTAVNGNADIQAKTHANALKMFPYLSYILTGRIYPTGDELEEHIASKAKADIYDFLCSGRDSELQEGHSYTHFKHLRTMLMFDTPAFMSMLNEAFEDGFLNDDTGDEEQISARRMRSGFSINRQYLISILLELMGPSSNFTAADTIYLDMFIARNLPKYPQYILLSGSILHQVLVRLCEYPNAEMLDDCQLSAEYLLSTYHPPDILSLIPLFKEAKFFRILKSTYRMERQYPELLRMYLEDREDQELVFTCIYDCLRLGSSLTGKQRRDVHSVIREHAAELAHINVVEAARTIQAVATDLHDVFVESLEPVSSLQYQYLSALLSENKNSVEVSPEKLNHVLVERYIQLMCQYEPSRVAEFADTLKVGDLQLDAILPSIESSGIIDAVVILVAKQGEVGSAMERLIKHFGTLEAGLLGVLQSAEENSDSTFLTKTIIDLIQALEKYTRVGIWLCQQQTKSAQRPYRDIKLSKRGSVFEQPLSFDENLWLMLIEAVVKIAQNISPLLTKDSSVNESIKTASQLEPYVAKPGQLSVSLRTLVQHIFTALLTTTTKSGRMPADKPDLSFLRILRAFLTRAASASPSLSELRAVIASILSAYGYEESLLSLTNSMLDKDLFVHVDEITKLRQRGWRARGQVCEICRRRVWGPGSGGHIWEAWEVRQEVDAKRKQDRTIKESRDRDLTSRGKGKALATPPATIGPATGHDGDSRVEEPQGGGGVGRGPVVVFGCRHLYHRSCLTDETERRRQHGPSSLSMQGSRHLHAGIGSPELSCLLCTGCQ</sequence>
<reference evidence="6" key="2">
    <citation type="journal article" date="2009" name="Genome Res.">
        <title>Comparative genomic analyses of the human fungal pathogens Coccidioides and their relatives.</title>
        <authorList>
            <person name="Sharpton T.J."/>
            <person name="Stajich J.E."/>
            <person name="Rounsley S.D."/>
            <person name="Gardner M.J."/>
            <person name="Wortman J.R."/>
            <person name="Jordar V.S."/>
            <person name="Maiti R."/>
            <person name="Kodira C.D."/>
            <person name="Neafsey D.E."/>
            <person name="Zeng Q."/>
            <person name="Hung C.-Y."/>
            <person name="McMahan C."/>
            <person name="Muszewska A."/>
            <person name="Grynberg M."/>
            <person name="Mandel M.A."/>
            <person name="Kellner E.M."/>
            <person name="Barker B.M."/>
            <person name="Galgiani J.N."/>
            <person name="Orbach M.J."/>
            <person name="Kirkland T.N."/>
            <person name="Cole G.T."/>
            <person name="Henn M.R."/>
            <person name="Birren B.W."/>
            <person name="Taylor J.W."/>
        </authorList>
    </citation>
    <scope>NUCLEOTIDE SEQUENCE [LARGE SCALE GENOMIC DNA]</scope>
    <source>
        <strain evidence="6">RMSCC 3488</strain>
    </source>
</reference>
<feature type="region of interest" description="Disordered" evidence="2">
    <location>
        <begin position="1474"/>
        <end position="1528"/>
    </location>
</feature>
<dbReference type="Pfam" id="PF23410">
    <property type="entry name" value="Beta-prop_VPS8"/>
    <property type="match status" value="1"/>
</dbReference>
<dbReference type="VEuPathDB" id="FungiDB:CPAG_06660"/>
<dbReference type="GO" id="GO:0005770">
    <property type="term" value="C:late endosome"/>
    <property type="evidence" value="ECO:0007669"/>
    <property type="project" value="TreeGrafter"/>
</dbReference>
<reference evidence="5 6" key="1">
    <citation type="submission" date="2007-06" db="EMBL/GenBank/DDBJ databases">
        <title>The Genome Sequence of Coccidioides posadasii RMSCC_3488.</title>
        <authorList>
            <consortium name="Coccidioides Genome Resources Consortium"/>
            <consortium name="The Broad Institute Genome Sequencing Platform"/>
            <person name="Henn M.R."/>
            <person name="Sykes S."/>
            <person name="Young S."/>
            <person name="Jaffe D."/>
            <person name="Berlin A."/>
            <person name="Alvarez P."/>
            <person name="Butler J."/>
            <person name="Gnerre S."/>
            <person name="Grabherr M."/>
            <person name="Mauceli E."/>
            <person name="Brockman W."/>
            <person name="Kodira C."/>
            <person name="Alvarado L."/>
            <person name="Zeng Q."/>
            <person name="Crawford M."/>
            <person name="Antoine C."/>
            <person name="Devon K."/>
            <person name="Galgiani J."/>
            <person name="Orsborn K."/>
            <person name="Lewis M.L."/>
            <person name="Nusbaum C."/>
            <person name="Galagan J."/>
            <person name="Birren B."/>
        </authorList>
    </citation>
    <scope>NUCLEOTIDE SEQUENCE [LARGE SCALE GENOMIC DNA]</scope>
    <source>
        <strain evidence="5 6">RMSCC 3488</strain>
    </source>
</reference>
<dbReference type="InterPro" id="IPR059070">
    <property type="entry name" value="TPR_VPS8_2"/>
</dbReference>
<feature type="domain" description="Vacuolar protein sorting-associated protein 8 central" evidence="3">
    <location>
        <begin position="715"/>
        <end position="904"/>
    </location>
</feature>
<dbReference type="PANTHER" id="PTHR12616:SF8">
    <property type="entry name" value="VACUOLAR PROTEIN SORTING-ASSOCIATED PROTEIN 8 HOMOLOG"/>
    <property type="match status" value="1"/>
</dbReference>
<dbReference type="Pfam" id="PF25066">
    <property type="entry name" value="TPR_VPS8_2"/>
    <property type="match status" value="1"/>
</dbReference>
<feature type="compositionally biased region" description="Low complexity" evidence="2">
    <location>
        <begin position="103"/>
        <end position="115"/>
    </location>
</feature>
<dbReference type="PANTHER" id="PTHR12616">
    <property type="entry name" value="VACUOLAR PROTEIN SORTING VPS41"/>
    <property type="match status" value="1"/>
</dbReference>
<feature type="domain" description="VPS8-like TPR-like repeats" evidence="4">
    <location>
        <begin position="1242"/>
        <end position="1435"/>
    </location>
</feature>